<proteinExistence type="predicted"/>
<dbReference type="EMBL" id="SLUB01000012">
    <property type="protein sequence ID" value="THE13050.1"/>
    <property type="molecule type" value="Genomic_DNA"/>
</dbReference>
<evidence type="ECO:0000313" key="3">
    <source>
        <dbReference type="Proteomes" id="UP000306477"/>
    </source>
</evidence>
<keyword evidence="3" id="KW-1185">Reference proteome</keyword>
<organism evidence="2 3">
    <name type="scientific">Bacillus timonensis</name>
    <dbReference type="NCBI Taxonomy" id="1033734"/>
    <lineage>
        <taxon>Bacteria</taxon>
        <taxon>Bacillati</taxon>
        <taxon>Bacillota</taxon>
        <taxon>Bacilli</taxon>
        <taxon>Bacillales</taxon>
        <taxon>Bacillaceae</taxon>
        <taxon>Bacillus</taxon>
    </lineage>
</organism>
<evidence type="ECO:0000313" key="2">
    <source>
        <dbReference type="EMBL" id="THE13050.1"/>
    </source>
</evidence>
<reference evidence="2 3" key="1">
    <citation type="journal article" date="2019" name="Indoor Air">
        <title>Impacts of indoor surface finishes on bacterial viability.</title>
        <authorList>
            <person name="Hu J."/>
            <person name="Maamar S.B."/>
            <person name="Glawe A.J."/>
            <person name="Gottel N."/>
            <person name="Gilbert J.A."/>
            <person name="Hartmann E.M."/>
        </authorList>
    </citation>
    <scope>NUCLEOTIDE SEQUENCE [LARGE SCALE GENOMIC DNA]</scope>
    <source>
        <strain evidence="2 3">AF060A6</strain>
    </source>
</reference>
<sequence>MTGCLNAQDQDEQSIKFHKRIGNENKYEDFKEITDNEQVQTVKRILDDADWEKVKVEMDRPPDYQFTFHFKDPDTEAKAVLHMLWVNKYILALVRGNDEYVQLNKEDSEALLEILVGENETITSSP</sequence>
<comment type="caution">
    <text evidence="2">The sequence shown here is derived from an EMBL/GenBank/DDBJ whole genome shotgun (WGS) entry which is preliminary data.</text>
</comment>
<dbReference type="RefSeq" id="WP_161974868.1">
    <property type="nucleotide sequence ID" value="NZ_SLUB01000012.1"/>
</dbReference>
<dbReference type="InterPro" id="IPR058780">
    <property type="entry name" value="YhfM-like_dom"/>
</dbReference>
<protein>
    <recommendedName>
        <fullName evidence="1">YhfM-like domain-containing protein</fullName>
    </recommendedName>
</protein>
<evidence type="ECO:0000259" key="1">
    <source>
        <dbReference type="Pfam" id="PF26353"/>
    </source>
</evidence>
<gene>
    <name evidence="2" type="ORF">E1I69_09270</name>
</gene>
<dbReference type="Pfam" id="PF26353">
    <property type="entry name" value="YhfM"/>
    <property type="match status" value="1"/>
</dbReference>
<dbReference type="AlphaFoldDB" id="A0A4S3PTH6"/>
<name>A0A4S3PTH6_9BACI</name>
<accession>A0A4S3PTH6</accession>
<feature type="domain" description="YhfM-like" evidence="1">
    <location>
        <begin position="24"/>
        <end position="116"/>
    </location>
</feature>
<dbReference type="Proteomes" id="UP000306477">
    <property type="component" value="Unassembled WGS sequence"/>
</dbReference>